<dbReference type="SUPFAM" id="SSF64268">
    <property type="entry name" value="PX domain"/>
    <property type="match status" value="1"/>
</dbReference>
<reference evidence="8 9" key="1">
    <citation type="submission" date="2018-08" db="EMBL/GenBank/DDBJ databases">
        <title>Draft genome of the lignicolous fungus Coniochaeta pulveracea.</title>
        <authorList>
            <person name="Borstlap C.J."/>
            <person name="De Witt R.N."/>
            <person name="Botha A."/>
            <person name="Volschenk H."/>
        </authorList>
    </citation>
    <scope>NUCLEOTIDE SEQUENCE [LARGE SCALE GENOMIC DNA]</scope>
    <source>
        <strain evidence="8 9">CAB683</strain>
    </source>
</reference>
<dbReference type="GO" id="GO:0016192">
    <property type="term" value="P:vesicle-mediated transport"/>
    <property type="evidence" value="ECO:0007669"/>
    <property type="project" value="UniProtKB-ARBA"/>
</dbReference>
<comment type="caution">
    <text evidence="8">The sequence shown here is derived from an EMBL/GenBank/DDBJ whole genome shotgun (WGS) entry which is preliminary data.</text>
</comment>
<name>A0A420Y2Z5_9PEZI</name>
<keyword evidence="3" id="KW-0175">Coiled coil</keyword>
<dbReference type="SMART" id="SM00312">
    <property type="entry name" value="PX"/>
    <property type="match status" value="1"/>
</dbReference>
<feature type="region of interest" description="Disordered" evidence="5">
    <location>
        <begin position="1"/>
        <end position="20"/>
    </location>
</feature>
<evidence type="ECO:0000313" key="8">
    <source>
        <dbReference type="EMBL" id="RKU42255.1"/>
    </source>
</evidence>
<keyword evidence="9" id="KW-1185">Reference proteome</keyword>
<evidence type="ECO:0000256" key="4">
    <source>
        <dbReference type="ARBA" id="ARBA00054927"/>
    </source>
</evidence>
<dbReference type="InterPro" id="IPR036871">
    <property type="entry name" value="PX_dom_sf"/>
</dbReference>
<feature type="domain" description="PX" evidence="7">
    <location>
        <begin position="4"/>
        <end position="119"/>
    </location>
</feature>
<evidence type="ECO:0000256" key="1">
    <source>
        <dbReference type="ARBA" id="ARBA00004116"/>
    </source>
</evidence>
<dbReference type="GO" id="GO:0007034">
    <property type="term" value="P:vacuolar transport"/>
    <property type="evidence" value="ECO:0007669"/>
    <property type="project" value="UniProtKB-ARBA"/>
</dbReference>
<comment type="function">
    <text evidence="4">Essential for proper morphogenesis of the vacuole. May exist as structural reinforcement on the surface of the vacuolar membrane and be required for maintenance against rupture by osmotic pressure.</text>
</comment>
<dbReference type="CDD" id="cd15858">
    <property type="entry name" value="SNARE_VAM7"/>
    <property type="match status" value="1"/>
</dbReference>
<dbReference type="InterPro" id="IPR000727">
    <property type="entry name" value="T_SNARE_dom"/>
</dbReference>
<feature type="domain" description="T-SNARE coiled-coil homology" evidence="6">
    <location>
        <begin position="309"/>
        <end position="371"/>
    </location>
</feature>
<comment type="subcellular location">
    <subcellularLocation>
        <location evidence="1">Vacuole</location>
    </subcellularLocation>
</comment>
<dbReference type="SUPFAM" id="SSF58038">
    <property type="entry name" value="SNARE fusion complex"/>
    <property type="match status" value="1"/>
</dbReference>
<dbReference type="Proteomes" id="UP000275385">
    <property type="component" value="Unassembled WGS sequence"/>
</dbReference>
<evidence type="ECO:0000256" key="2">
    <source>
        <dbReference type="ARBA" id="ARBA00022554"/>
    </source>
</evidence>
<dbReference type="PROSITE" id="PS50195">
    <property type="entry name" value="PX"/>
    <property type="match status" value="1"/>
</dbReference>
<dbReference type="OrthoDB" id="428895at2759"/>
<evidence type="ECO:0000259" key="7">
    <source>
        <dbReference type="PROSITE" id="PS50195"/>
    </source>
</evidence>
<organism evidence="8 9">
    <name type="scientific">Coniochaeta pulveracea</name>
    <dbReference type="NCBI Taxonomy" id="177199"/>
    <lineage>
        <taxon>Eukaryota</taxon>
        <taxon>Fungi</taxon>
        <taxon>Dikarya</taxon>
        <taxon>Ascomycota</taxon>
        <taxon>Pezizomycotina</taxon>
        <taxon>Sordariomycetes</taxon>
        <taxon>Sordariomycetidae</taxon>
        <taxon>Coniochaetales</taxon>
        <taxon>Coniochaetaceae</taxon>
        <taxon>Coniochaeta</taxon>
    </lineage>
</organism>
<protein>
    <submittedName>
        <fullName evidence="8">Uncharacterized protein</fullName>
    </submittedName>
</protein>
<dbReference type="Pfam" id="PF00787">
    <property type="entry name" value="PX"/>
    <property type="match status" value="1"/>
</dbReference>
<dbReference type="AlphaFoldDB" id="A0A420Y2Z5"/>
<dbReference type="InterPro" id="IPR001683">
    <property type="entry name" value="PX_dom"/>
</dbReference>
<dbReference type="SMART" id="SM00397">
    <property type="entry name" value="t_SNARE"/>
    <property type="match status" value="1"/>
</dbReference>
<dbReference type="CDD" id="cd06897">
    <property type="entry name" value="PX_SNARE"/>
    <property type="match status" value="1"/>
</dbReference>
<evidence type="ECO:0000259" key="6">
    <source>
        <dbReference type="PROSITE" id="PS50192"/>
    </source>
</evidence>
<evidence type="ECO:0000256" key="3">
    <source>
        <dbReference type="ARBA" id="ARBA00023054"/>
    </source>
</evidence>
<gene>
    <name evidence="8" type="ORF">DL546_004063</name>
</gene>
<proteinExistence type="predicted"/>
<dbReference type="GO" id="GO:0000329">
    <property type="term" value="C:fungal-type vacuole membrane"/>
    <property type="evidence" value="ECO:0007669"/>
    <property type="project" value="UniProtKB-ARBA"/>
</dbReference>
<dbReference type="Gene3D" id="3.30.1520.10">
    <property type="entry name" value="Phox-like domain"/>
    <property type="match status" value="1"/>
</dbReference>
<keyword evidence="2" id="KW-0926">Vacuole</keyword>
<evidence type="ECO:0000256" key="5">
    <source>
        <dbReference type="SAM" id="MobiDB-lite"/>
    </source>
</evidence>
<evidence type="ECO:0000313" key="9">
    <source>
        <dbReference type="Proteomes" id="UP000275385"/>
    </source>
</evidence>
<accession>A0A420Y2Z5</accession>
<dbReference type="EMBL" id="QVQW01000059">
    <property type="protein sequence ID" value="RKU42255.1"/>
    <property type="molecule type" value="Genomic_DNA"/>
</dbReference>
<dbReference type="PANTHER" id="PTHR22775">
    <property type="entry name" value="SORTING NEXIN"/>
    <property type="match status" value="1"/>
</dbReference>
<feature type="compositionally biased region" description="Low complexity" evidence="5">
    <location>
        <begin position="7"/>
        <end position="18"/>
    </location>
</feature>
<dbReference type="GO" id="GO:0035091">
    <property type="term" value="F:phosphatidylinositol binding"/>
    <property type="evidence" value="ECO:0007669"/>
    <property type="project" value="InterPro"/>
</dbReference>
<dbReference type="GO" id="GO:0097576">
    <property type="term" value="P:vacuole fusion"/>
    <property type="evidence" value="ECO:0007669"/>
    <property type="project" value="UniProtKB-ARBA"/>
</dbReference>
<dbReference type="Gene3D" id="1.20.5.110">
    <property type="match status" value="1"/>
</dbReference>
<dbReference type="PANTHER" id="PTHR22775:SF3">
    <property type="entry name" value="SORTING NEXIN-13"/>
    <property type="match status" value="1"/>
</dbReference>
<dbReference type="FunFam" id="3.30.1520.10:FF:000052">
    <property type="entry name" value="Putative SNARE complex subunit (Vam7)"/>
    <property type="match status" value="1"/>
</dbReference>
<dbReference type="PROSITE" id="PS50192">
    <property type="entry name" value="T_SNARE"/>
    <property type="match status" value="1"/>
</dbReference>
<dbReference type="FunFam" id="1.20.5.110:FF:000058">
    <property type="entry name" value="VAM7p Vacuolar SNARE protein"/>
    <property type="match status" value="1"/>
</dbReference>
<sequence>MAPPAEISIPTTSTTTPSDGKPYTLYNITLRLPLRSFVVQKRYSDFVTLHTSLTSTVGSAPPAPLPSKSWFRSTVSSPELTEKRRQELETYLRAIAETPDRRWRDTPVWRAFLNLPSSYAASGSAASSSGIVAGGRGGVAAAAAGKDSLIAAADAGQWLDLHREMKAALQEAKHCLARRDAAADSTARVEAGAQAKKALVKAGGLLVGLNDGLRILKENGKLGDGEIRRRRDLLAAAREERDGLDKLSASLASSASGAQGPAAAGDRAALLSGAGTGSSRHGGRVLGAPLPETEATRELDNEGVLMLQRQLMKDQDQDVEALAKIIRRQKEMGLAIKDEVDRQIEYMDRMNEDVDRLDSKLGVAKERTKRLG</sequence>
<dbReference type="STRING" id="177199.A0A420Y2Z5"/>